<dbReference type="Pfam" id="PF00208">
    <property type="entry name" value="ELFV_dehydrog"/>
    <property type="match status" value="1"/>
</dbReference>
<reference evidence="11" key="1">
    <citation type="submission" date="2022-08" db="EMBL/GenBank/DDBJ databases">
        <title>Genomic Encyclopedia of Type Strains, Phase III (KMG-III): the genomes of soil and plant-associated and newly described type strains.</title>
        <authorList>
            <person name="Whitman W."/>
        </authorList>
    </citation>
    <scope>NUCLEOTIDE SEQUENCE</scope>
    <source>
        <strain evidence="11">HMT 1</strain>
    </source>
</reference>
<organism evidence="11 12">
    <name type="scientific">Methylohalomonas lacus</name>
    <dbReference type="NCBI Taxonomy" id="398773"/>
    <lineage>
        <taxon>Bacteria</taxon>
        <taxon>Pseudomonadati</taxon>
        <taxon>Pseudomonadota</taxon>
        <taxon>Gammaproteobacteria</taxon>
        <taxon>Methylohalomonadales</taxon>
        <taxon>Methylohalomonadaceae</taxon>
        <taxon>Methylohalomonas</taxon>
    </lineage>
</organism>
<feature type="binding site" evidence="7">
    <location>
        <position position="102"/>
    </location>
    <ligand>
        <name>substrate</name>
    </ligand>
</feature>
<keyword evidence="3 5" id="KW-0560">Oxidoreductase</keyword>
<dbReference type="PIRSF" id="PIRSF000185">
    <property type="entry name" value="Glu_DH"/>
    <property type="match status" value="1"/>
</dbReference>
<dbReference type="Gene3D" id="3.40.50.720">
    <property type="entry name" value="NAD(P)-binding Rossmann-like Domain"/>
    <property type="match status" value="1"/>
</dbReference>
<dbReference type="SMART" id="SM00839">
    <property type="entry name" value="ELFV_dehydrog"/>
    <property type="match status" value="1"/>
</dbReference>
<evidence type="ECO:0000313" key="12">
    <source>
        <dbReference type="Proteomes" id="UP001204445"/>
    </source>
</evidence>
<dbReference type="AlphaFoldDB" id="A0AAE3HNF3"/>
<comment type="function">
    <text evidence="1">Catalyzes the reversible oxidative deamination of glutamate to alpha-ketoglutarate and ammonia.</text>
</comment>
<feature type="binding site" evidence="7">
    <location>
        <position position="372"/>
    </location>
    <ligand>
        <name>substrate</name>
    </ligand>
</feature>
<dbReference type="SUPFAM" id="SSF53223">
    <property type="entry name" value="Aminoacid dehydrogenase-like, N-terminal domain"/>
    <property type="match status" value="1"/>
</dbReference>
<dbReference type="CDD" id="cd01076">
    <property type="entry name" value="NAD_bind_1_Glu_DH"/>
    <property type="match status" value="1"/>
</dbReference>
<evidence type="ECO:0000313" key="11">
    <source>
        <dbReference type="EMBL" id="MCS3903872.1"/>
    </source>
</evidence>
<dbReference type="InterPro" id="IPR033922">
    <property type="entry name" value="NAD_bind_Glu_DH"/>
</dbReference>
<comment type="similarity">
    <text evidence="2 5 9">Belongs to the Glu/Leu/Phe/Val dehydrogenases family.</text>
</comment>
<name>A0AAE3HNF3_9GAMM</name>
<dbReference type="InterPro" id="IPR014362">
    <property type="entry name" value="Glu_DH"/>
</dbReference>
<evidence type="ECO:0000256" key="2">
    <source>
        <dbReference type="ARBA" id="ARBA00006382"/>
    </source>
</evidence>
<dbReference type="InterPro" id="IPR046346">
    <property type="entry name" value="Aminoacid_DH-like_N_sf"/>
</dbReference>
<dbReference type="RefSeq" id="WP_259055846.1">
    <property type="nucleotide sequence ID" value="NZ_JANUCT010000013.1"/>
</dbReference>
<dbReference type="InterPro" id="IPR006095">
    <property type="entry name" value="Glu/Leu/Phe/Val/Trp_DH"/>
</dbReference>
<evidence type="ECO:0000256" key="8">
    <source>
        <dbReference type="PIRSR" id="PIRSR000185-3"/>
    </source>
</evidence>
<evidence type="ECO:0000256" key="6">
    <source>
        <dbReference type="PIRSR" id="PIRSR000185-1"/>
    </source>
</evidence>
<keyword evidence="7" id="KW-0547">Nucleotide-binding</keyword>
<accession>A0AAE3HNF3</accession>
<dbReference type="PANTHER" id="PTHR11606">
    <property type="entry name" value="GLUTAMATE DEHYDROGENASE"/>
    <property type="match status" value="1"/>
</dbReference>
<keyword evidence="7" id="KW-0520">NAD</keyword>
<sequence>MPARNKHKNNNQPLSFSGNVNRMADRAFGILAIEPGVAESIKACNSVLQVRFPVNIRGRLEVFTGWRAVHSTHRLPAKGGMRYAAVVDQDEIEALAALMTYKCALVDVPFGGSKGGLCLDPGLYDRHELQLITRRFTRELVRKGFLNPATNVPAPDVGTGEREMAWIADTYKHLEPDNINYLACVTGKPVHHGGIRGRVEATGRGVVYAMREFFRNPATVKAAGLSGGLGDKRIVIQGLGNVGYHAARLLQEEDNARITAIIERDGVLMNDAGINIERVHQHMHENSGCVQGYPDATFSDNGAAGLELQCDILIPAALEAQITAANAARIKASLIVEAANGPVTFEADAILRNNGVTVLPDAYVNAGGVTVSYFEWIRNLGHIRFGRMERRFDELRGQHMISALESLTGQQVPEWMVREITHGADELDLVRSGLDDTMRLGYQEMQQALEEHELGNDYRTAAYVVAISKIARSYLDIGVY</sequence>
<feature type="domain" description="Glutamate/phenylalanine/leucine/valine/L-tryptophan dehydrogenase C-terminal" evidence="10">
    <location>
        <begin position="195"/>
        <end position="478"/>
    </location>
</feature>
<dbReference type="GO" id="GO:0000166">
    <property type="term" value="F:nucleotide binding"/>
    <property type="evidence" value="ECO:0007669"/>
    <property type="project" value="UniProtKB-KW"/>
</dbReference>
<dbReference type="InterPro" id="IPR033524">
    <property type="entry name" value="Glu/Leu/Phe/Val_DH_AS"/>
</dbReference>
<gene>
    <name evidence="11" type="ORF">J2T55_001904</name>
</gene>
<evidence type="ECO:0000256" key="1">
    <source>
        <dbReference type="ARBA" id="ARBA00003868"/>
    </source>
</evidence>
<feature type="binding site" evidence="7">
    <location>
        <position position="78"/>
    </location>
    <ligand>
        <name>substrate</name>
    </ligand>
</feature>
<evidence type="ECO:0000256" key="7">
    <source>
        <dbReference type="PIRSR" id="PIRSR000185-2"/>
    </source>
</evidence>
<dbReference type="PANTHER" id="PTHR11606:SF13">
    <property type="entry name" value="GLUTAMATE DEHYDROGENASE 1, MITOCHONDRIAL"/>
    <property type="match status" value="1"/>
</dbReference>
<comment type="caution">
    <text evidence="11">The sequence shown here is derived from an EMBL/GenBank/DDBJ whole genome shotgun (WGS) entry which is preliminary data.</text>
</comment>
<feature type="site" description="Important for catalysis" evidence="8">
    <location>
        <position position="156"/>
    </location>
</feature>
<dbReference type="InterPro" id="IPR036291">
    <property type="entry name" value="NAD(P)-bd_dom_sf"/>
</dbReference>
<dbReference type="Proteomes" id="UP001204445">
    <property type="component" value="Unassembled WGS sequence"/>
</dbReference>
<feature type="binding site" evidence="7">
    <location>
        <position position="241"/>
    </location>
    <ligand>
        <name>NAD(+)</name>
        <dbReference type="ChEBI" id="CHEBI:57540"/>
    </ligand>
</feature>
<evidence type="ECO:0000256" key="4">
    <source>
        <dbReference type="ARBA" id="ARBA00048584"/>
    </source>
</evidence>
<dbReference type="GO" id="GO:0004354">
    <property type="term" value="F:glutamate dehydrogenase (NADP+) activity"/>
    <property type="evidence" value="ECO:0007669"/>
    <property type="project" value="UniProtKB-EC"/>
</dbReference>
<dbReference type="PRINTS" id="PR00082">
    <property type="entry name" value="GLFDHDRGNASE"/>
</dbReference>
<evidence type="ECO:0000256" key="3">
    <source>
        <dbReference type="ARBA" id="ARBA00023002"/>
    </source>
</evidence>
<dbReference type="InterPro" id="IPR006096">
    <property type="entry name" value="Glu/Leu/Phe/Val/Trp_DH_C"/>
</dbReference>
<evidence type="ECO:0000256" key="9">
    <source>
        <dbReference type="RuleBase" id="RU004417"/>
    </source>
</evidence>
<dbReference type="GO" id="GO:0006538">
    <property type="term" value="P:L-glutamate catabolic process"/>
    <property type="evidence" value="ECO:0007669"/>
    <property type="project" value="TreeGrafter"/>
</dbReference>
<feature type="binding site" evidence="7">
    <location>
        <position position="202"/>
    </location>
    <ligand>
        <name>NAD(+)</name>
        <dbReference type="ChEBI" id="CHEBI:57540"/>
    </ligand>
</feature>
<feature type="active site" description="Proton donor" evidence="6">
    <location>
        <position position="114"/>
    </location>
</feature>
<dbReference type="PROSITE" id="PS00074">
    <property type="entry name" value="GLFV_DEHYDROGENASE"/>
    <property type="match status" value="1"/>
</dbReference>
<protein>
    <recommendedName>
        <fullName evidence="5">Glutamate dehydrogenase</fullName>
    </recommendedName>
</protein>
<comment type="catalytic activity">
    <reaction evidence="4">
        <text>L-glutamate + NADP(+) + H2O = 2-oxoglutarate + NH4(+) + NADPH + H(+)</text>
        <dbReference type="Rhea" id="RHEA:11612"/>
        <dbReference type="ChEBI" id="CHEBI:15377"/>
        <dbReference type="ChEBI" id="CHEBI:15378"/>
        <dbReference type="ChEBI" id="CHEBI:16810"/>
        <dbReference type="ChEBI" id="CHEBI:28938"/>
        <dbReference type="ChEBI" id="CHEBI:29985"/>
        <dbReference type="ChEBI" id="CHEBI:57783"/>
        <dbReference type="ChEBI" id="CHEBI:58349"/>
        <dbReference type="EC" id="1.4.1.4"/>
    </reaction>
</comment>
<proteinExistence type="inferred from homology"/>
<dbReference type="InterPro" id="IPR006097">
    <property type="entry name" value="Glu/Leu/Phe/Val/Trp_DH_dimer"/>
</dbReference>
<dbReference type="SUPFAM" id="SSF51735">
    <property type="entry name" value="NAD(P)-binding Rossmann-fold domains"/>
    <property type="match status" value="1"/>
</dbReference>
<dbReference type="EMBL" id="JANUCT010000013">
    <property type="protein sequence ID" value="MCS3903872.1"/>
    <property type="molecule type" value="Genomic_DNA"/>
</dbReference>
<dbReference type="FunFam" id="3.40.50.720:FF:000100">
    <property type="entry name" value="Glutamate dehydrogenase 1, mitochondrial"/>
    <property type="match status" value="1"/>
</dbReference>
<dbReference type="Gene3D" id="3.40.50.10860">
    <property type="entry name" value="Leucine Dehydrogenase, chain A, domain 1"/>
    <property type="match status" value="1"/>
</dbReference>
<keyword evidence="12" id="KW-1185">Reference proteome</keyword>
<evidence type="ECO:0000259" key="10">
    <source>
        <dbReference type="SMART" id="SM00839"/>
    </source>
</evidence>
<dbReference type="GO" id="GO:0004352">
    <property type="term" value="F:glutamate dehydrogenase (NAD+) activity"/>
    <property type="evidence" value="ECO:0007669"/>
    <property type="project" value="TreeGrafter"/>
</dbReference>
<evidence type="ECO:0000256" key="5">
    <source>
        <dbReference type="PIRNR" id="PIRNR000185"/>
    </source>
</evidence>
<dbReference type="Pfam" id="PF02812">
    <property type="entry name" value="ELFV_dehydrog_N"/>
    <property type="match status" value="1"/>
</dbReference>